<feature type="region of interest" description="Disordered" evidence="1">
    <location>
        <begin position="1"/>
        <end position="49"/>
    </location>
</feature>
<dbReference type="AlphaFoldDB" id="A0A6J4SBT8"/>
<evidence type="ECO:0000256" key="1">
    <source>
        <dbReference type="SAM" id="MobiDB-lite"/>
    </source>
</evidence>
<reference evidence="2" key="1">
    <citation type="submission" date="2020-02" db="EMBL/GenBank/DDBJ databases">
        <authorList>
            <person name="Meier V. D."/>
        </authorList>
    </citation>
    <scope>NUCLEOTIDE SEQUENCE</scope>
    <source>
        <strain evidence="2">AVDCRST_MAG45</strain>
    </source>
</reference>
<name>A0A6J4SBT8_9ACTN</name>
<sequence length="49" mass="5025">SLRLVRRERCGAASGPARPARRARVRTRAVGAPSRLPRASAGGAASASL</sequence>
<evidence type="ECO:0000313" key="2">
    <source>
        <dbReference type="EMBL" id="CAA9495180.1"/>
    </source>
</evidence>
<gene>
    <name evidence="2" type="ORF">AVDCRST_MAG45-961</name>
</gene>
<accession>A0A6J4SBT8</accession>
<organism evidence="2">
    <name type="scientific">uncultured Solirubrobacterales bacterium</name>
    <dbReference type="NCBI Taxonomy" id="768556"/>
    <lineage>
        <taxon>Bacteria</taxon>
        <taxon>Bacillati</taxon>
        <taxon>Actinomycetota</taxon>
        <taxon>Thermoleophilia</taxon>
        <taxon>Solirubrobacterales</taxon>
        <taxon>environmental samples</taxon>
    </lineage>
</organism>
<dbReference type="EMBL" id="CADCVU010000086">
    <property type="protein sequence ID" value="CAA9495180.1"/>
    <property type="molecule type" value="Genomic_DNA"/>
</dbReference>
<feature type="non-terminal residue" evidence="2">
    <location>
        <position position="49"/>
    </location>
</feature>
<feature type="non-terminal residue" evidence="2">
    <location>
        <position position="1"/>
    </location>
</feature>
<proteinExistence type="predicted"/>
<feature type="compositionally biased region" description="Basic and acidic residues" evidence="1">
    <location>
        <begin position="1"/>
        <end position="10"/>
    </location>
</feature>
<protein>
    <submittedName>
        <fullName evidence="2">Uncharacterized protein</fullName>
    </submittedName>
</protein>
<feature type="compositionally biased region" description="Low complexity" evidence="1">
    <location>
        <begin position="28"/>
        <end position="49"/>
    </location>
</feature>